<dbReference type="Proteomes" id="UP000471409">
    <property type="component" value="Unassembled WGS sequence"/>
</dbReference>
<evidence type="ECO:0000259" key="4">
    <source>
        <dbReference type="Pfam" id="PF04586"/>
    </source>
</evidence>
<evidence type="ECO:0000256" key="3">
    <source>
        <dbReference type="ARBA" id="ARBA00022801"/>
    </source>
</evidence>
<accession>A0A6P0DG23</accession>
<comment type="caution">
    <text evidence="5">The sequence shown here is derived from an EMBL/GenBank/DDBJ whole genome shotgun (WGS) entry which is preliminary data.</text>
</comment>
<evidence type="ECO:0000313" key="6">
    <source>
        <dbReference type="Proteomes" id="UP000471409"/>
    </source>
</evidence>
<dbReference type="EMBL" id="WXXP01000006">
    <property type="protein sequence ID" value="NEK50832.1"/>
    <property type="molecule type" value="Genomic_DNA"/>
</dbReference>
<keyword evidence="3" id="KW-0378">Hydrolase</keyword>
<feature type="domain" description="Prohead serine protease" evidence="4">
    <location>
        <begin position="81"/>
        <end position="158"/>
    </location>
</feature>
<reference evidence="5 6" key="1">
    <citation type="submission" date="2020-01" db="EMBL/GenBank/DDBJ databases">
        <title>Rhizobium genotypes associated with high levels of biological nitrogen fixation by grain legumes in a temperate-maritime cropping system.</title>
        <authorList>
            <person name="Maluk M."/>
            <person name="Francesc Ferrando Molina F."/>
            <person name="Lopez Del Egido L."/>
            <person name="Lafos M."/>
            <person name="Langarica-Fuentes A."/>
            <person name="Gebre Yohannes G."/>
            <person name="Young M.W."/>
            <person name="Martin P."/>
            <person name="Gantlett R."/>
            <person name="Kenicer G."/>
            <person name="Hawes C."/>
            <person name="Begg G.S."/>
            <person name="Quilliam R.S."/>
            <person name="Squire G.R."/>
            <person name="Poole P.S."/>
            <person name="Young P.W."/>
            <person name="Iannetta P.M."/>
            <person name="James E.K."/>
        </authorList>
    </citation>
    <scope>NUCLEOTIDE SEQUENCE [LARGE SCALE GENOMIC DNA]</scope>
    <source>
        <strain evidence="5 6">JHI944</strain>
    </source>
</reference>
<evidence type="ECO:0000256" key="2">
    <source>
        <dbReference type="ARBA" id="ARBA00022670"/>
    </source>
</evidence>
<name>A0A6P0DG23_RHILE</name>
<dbReference type="AlphaFoldDB" id="A0A6P0DG23"/>
<sequence>MTRRAAISPESFDEAALTVEATISTFSDVQRRDQRGAYVERLDPTGLDTSRLIGAPVLDGHRQASARDTIGVVTAFRVEGNALIATIRLLQADDVKPIVERIRQGVIRGVSVGYRVQRWADSLENKVRVRTAAAWSIFEVSAVPVPADPGATFRSESMEDEVIETTAEDTPAATRAAIRAIARAAAMTAEQADDMIDRDLSVTEARAEAFETMQARTRNTPRIRVVSPSGDDPTVVRTRREEALYARVSGTAPTDEARPYMADTLRDHARALVEAAGISTRGMDADALFRAAMHTTSDFPMLLTGVGRRTLLTAYQVAGSPLKAVLSRQTTLPDFRAASKLKLSDIGLLEKVSESGEIKSTTRGEATESYALDTYGTMFALSRKALFNDDLNAFRDWGATAGRMAAETENNLLFTLFRQSSGTGPVMGEDGKRLFHADHGNLAASGTALDETNLSAARLAMRGVKALDGKTPINATPKYLLVGPQLETSAEKLMAAIYAATVATANPFSGKLELLVEPRVTDKSWYVFADPAVLPVLEYAYLSSAQGPQMASREGWDVLGQEFRVVLDFGCGATDFRGVYRNPGL</sequence>
<dbReference type="Pfam" id="PF25209">
    <property type="entry name" value="Phage_capsid_4"/>
    <property type="match status" value="1"/>
</dbReference>
<gene>
    <name evidence="5" type="ORF">GUK36_15490</name>
</gene>
<evidence type="ECO:0000313" key="5">
    <source>
        <dbReference type="EMBL" id="NEK50832.1"/>
    </source>
</evidence>
<dbReference type="NCBIfam" id="NF045541">
    <property type="entry name" value="scaf_prot_MCP2"/>
    <property type="match status" value="1"/>
</dbReference>
<dbReference type="GO" id="GO:0006508">
    <property type="term" value="P:proteolysis"/>
    <property type="evidence" value="ECO:0007669"/>
    <property type="project" value="UniProtKB-KW"/>
</dbReference>
<dbReference type="InterPro" id="IPR054613">
    <property type="entry name" value="Peptidase_S78_dom"/>
</dbReference>
<organism evidence="5 6">
    <name type="scientific">Rhizobium leguminosarum</name>
    <dbReference type="NCBI Taxonomy" id="384"/>
    <lineage>
        <taxon>Bacteria</taxon>
        <taxon>Pseudomonadati</taxon>
        <taxon>Pseudomonadota</taxon>
        <taxon>Alphaproteobacteria</taxon>
        <taxon>Hyphomicrobiales</taxon>
        <taxon>Rhizobiaceae</taxon>
        <taxon>Rhizobium/Agrobacterium group</taxon>
        <taxon>Rhizobium</taxon>
    </lineage>
</organism>
<evidence type="ECO:0000256" key="1">
    <source>
        <dbReference type="ARBA" id="ARBA00022612"/>
    </source>
</evidence>
<keyword evidence="2" id="KW-0645">Protease</keyword>
<dbReference type="Pfam" id="PF04586">
    <property type="entry name" value="Peptidase_S78"/>
    <property type="match status" value="1"/>
</dbReference>
<proteinExistence type="predicted"/>
<keyword evidence="1" id="KW-1188">Viral release from host cell</keyword>
<protein>
    <submittedName>
        <fullName evidence="5">Peptidase</fullName>
    </submittedName>
</protein>
<dbReference type="GO" id="GO:0008233">
    <property type="term" value="F:peptidase activity"/>
    <property type="evidence" value="ECO:0007669"/>
    <property type="project" value="UniProtKB-KW"/>
</dbReference>